<name>A0A0A5HXR6_PHOS4</name>
<dbReference type="GO" id="GO:0003676">
    <property type="term" value="F:nucleic acid binding"/>
    <property type="evidence" value="ECO:0007669"/>
    <property type="project" value="InterPro"/>
</dbReference>
<feature type="domain" description="Card1 endonuclease" evidence="1">
    <location>
        <begin position="195"/>
        <end position="328"/>
    </location>
</feature>
<protein>
    <recommendedName>
        <fullName evidence="1">Card1 endonuclease domain-containing protein</fullName>
    </recommendedName>
</protein>
<dbReference type="InterPro" id="IPR011856">
    <property type="entry name" value="tRNA_endonuc-like_dom_sf"/>
</dbReference>
<accession>A0A0A5HXR6</accession>
<dbReference type="Pfam" id="PF09002">
    <property type="entry name" value="Card1_endonuc"/>
    <property type="match status" value="1"/>
</dbReference>
<evidence type="ECO:0000313" key="3">
    <source>
        <dbReference type="Proteomes" id="UP000030451"/>
    </source>
</evidence>
<dbReference type="Gene3D" id="1.10.10.680">
    <property type="entry name" value="Hypothetical protein VC1899 (Restriction endonuclease-like)"/>
    <property type="match status" value="1"/>
</dbReference>
<proteinExistence type="predicted"/>
<organism evidence="2 3">
    <name type="scientific">Photobacterium sp. (strain ATCC 43367)</name>
    <dbReference type="NCBI Taxonomy" id="379097"/>
    <lineage>
        <taxon>Bacteria</taxon>
        <taxon>Pseudomonadati</taxon>
        <taxon>Pseudomonadota</taxon>
        <taxon>Gammaproteobacteria</taxon>
        <taxon>Vibrionales</taxon>
        <taxon>Vibrionaceae</taxon>
        <taxon>Vibrio</taxon>
        <taxon>Vibrio oreintalis group</taxon>
    </lineage>
</organism>
<reference evidence="2 3" key="1">
    <citation type="submission" date="2014-10" db="EMBL/GenBank/DDBJ databases">
        <title>Genome sequencing of Vibrio sinaloensis T08.</title>
        <authorList>
            <person name="Chan K.-G."/>
            <person name="Mohamad N.I."/>
        </authorList>
    </citation>
    <scope>NUCLEOTIDE SEQUENCE [LARGE SCALE GENOMIC DNA]</scope>
    <source>
        <strain evidence="2 3">T08</strain>
    </source>
</reference>
<dbReference type="Gene3D" id="3.40.50.10770">
    <property type="entry name" value="Hypothetical protein VC1899 like domain (Restriction endonuclease-like)"/>
    <property type="match status" value="1"/>
</dbReference>
<sequence length="338" mass="38681">MPALREFLTTKQIDITVIKLKTDLQVITPLLDPFAEENVVFNLTEGRAGITGSLLLWANQHNKPAFWLNNHKDRLRFLLPEQHAPLALEDNIDIQGFLAVKGITAEFEYHLAKNAVMQADQALNRALVVLGMKWAKLPESYDTALQSMNRIAQRMHGNRGYIDKYLPRQRELFDDLTSAGLLVWEDEYRFRFIHKTAKRFLCGFWLEYGCFGLLHHELKKREDFQDIALGMRFTRSHDGEDLLNEMDVVLLLNNRLFLIECKSGFRVTENESASKTIYQLDSLADLLGDSCHGILLTRKRTSELAYSRAAERGIGIYGGERITQLADDICTITDGAYL</sequence>
<dbReference type="Proteomes" id="UP000030451">
    <property type="component" value="Unassembled WGS sequence"/>
</dbReference>
<dbReference type="Gene3D" id="3.40.1350.10">
    <property type="match status" value="1"/>
</dbReference>
<dbReference type="InterPro" id="IPR015093">
    <property type="entry name" value="Card1_endonucl_dom"/>
</dbReference>
<evidence type="ECO:0000313" key="2">
    <source>
        <dbReference type="EMBL" id="KGY10362.1"/>
    </source>
</evidence>
<evidence type="ECO:0000259" key="1">
    <source>
        <dbReference type="Pfam" id="PF09002"/>
    </source>
</evidence>
<dbReference type="SUPFAM" id="SSF52980">
    <property type="entry name" value="Restriction endonuclease-like"/>
    <property type="match status" value="1"/>
</dbReference>
<comment type="caution">
    <text evidence="2">The sequence shown here is derived from an EMBL/GenBank/DDBJ whole genome shotgun (WGS) entry which is preliminary data.</text>
</comment>
<dbReference type="AlphaFoldDB" id="A0A0A5HXR6"/>
<gene>
    <name evidence="2" type="ORF">NM06_05495</name>
</gene>
<dbReference type="EMBL" id="JRWP01000004">
    <property type="protein sequence ID" value="KGY10362.1"/>
    <property type="molecule type" value="Genomic_DNA"/>
</dbReference>
<dbReference type="InterPro" id="IPR011335">
    <property type="entry name" value="Restrct_endonuc-II-like"/>
</dbReference>